<evidence type="ECO:0000256" key="4">
    <source>
        <dbReference type="RuleBase" id="RU362068"/>
    </source>
</evidence>
<dbReference type="InterPro" id="IPR051402">
    <property type="entry name" value="KPR-Related"/>
</dbReference>
<protein>
    <recommendedName>
        <fullName evidence="4">2-dehydropantoate 2-reductase</fullName>
        <ecNumber evidence="4">1.1.1.169</ecNumber>
    </recommendedName>
    <alternativeName>
        <fullName evidence="4">Ketopantoate reductase</fullName>
    </alternativeName>
</protein>
<feature type="domain" description="Ketopantoate reductase N-terminal" evidence="5">
    <location>
        <begin position="3"/>
        <end position="150"/>
    </location>
</feature>
<dbReference type="Pfam" id="PF02558">
    <property type="entry name" value="ApbA"/>
    <property type="match status" value="1"/>
</dbReference>
<dbReference type="Proteomes" id="UP000325849">
    <property type="component" value="Unassembled WGS sequence"/>
</dbReference>
<name>A0A5N8V3H7_9ACTN</name>
<evidence type="ECO:0000313" key="7">
    <source>
        <dbReference type="EMBL" id="MPY29850.1"/>
    </source>
</evidence>
<dbReference type="Gene3D" id="1.10.1040.10">
    <property type="entry name" value="N-(1-d-carboxylethyl)-l-norvaline Dehydrogenase, domain 2"/>
    <property type="match status" value="1"/>
</dbReference>
<dbReference type="InterPro" id="IPR008927">
    <property type="entry name" value="6-PGluconate_DH-like_C_sf"/>
</dbReference>
<dbReference type="NCBIfam" id="TIGR00745">
    <property type="entry name" value="apbA_panE"/>
    <property type="match status" value="1"/>
</dbReference>
<keyword evidence="2 4" id="KW-0521">NADP</keyword>
<comment type="pathway">
    <text evidence="4">Cofactor biosynthesis; (R)-pantothenate biosynthesis; (R)-pantoate from 3-methyl-2-oxobutanoate: step 2/2.</text>
</comment>
<dbReference type="InterPro" id="IPR036291">
    <property type="entry name" value="NAD(P)-bd_dom_sf"/>
</dbReference>
<dbReference type="UniPathway" id="UPA00028">
    <property type="reaction ID" value="UER00004"/>
</dbReference>
<evidence type="ECO:0000313" key="8">
    <source>
        <dbReference type="Proteomes" id="UP000325849"/>
    </source>
</evidence>
<dbReference type="AlphaFoldDB" id="A0A5N8V3H7"/>
<dbReference type="GO" id="GO:0015940">
    <property type="term" value="P:pantothenate biosynthetic process"/>
    <property type="evidence" value="ECO:0007669"/>
    <property type="project" value="UniProtKB-UniPathway"/>
</dbReference>
<gene>
    <name evidence="7" type="ORF">FNH09_00395</name>
</gene>
<keyword evidence="8" id="KW-1185">Reference proteome</keyword>
<dbReference type="FunFam" id="3.40.50.720:FF:000307">
    <property type="entry name" value="2-dehydropantoate 2-reductase"/>
    <property type="match status" value="1"/>
</dbReference>
<reference evidence="7 8" key="1">
    <citation type="submission" date="2019-07" db="EMBL/GenBank/DDBJ databases">
        <title>New species of Amycolatopsis and Streptomyces.</title>
        <authorList>
            <person name="Duangmal K."/>
            <person name="Teo W.F.A."/>
            <person name="Lipun K."/>
        </authorList>
    </citation>
    <scope>NUCLEOTIDE SEQUENCE [LARGE SCALE GENOMIC DNA]</scope>
    <source>
        <strain evidence="7 8">NBRC 109810</strain>
    </source>
</reference>
<dbReference type="EMBL" id="VJZD01000001">
    <property type="protein sequence ID" value="MPY29850.1"/>
    <property type="molecule type" value="Genomic_DNA"/>
</dbReference>
<comment type="caution">
    <text evidence="7">The sequence shown here is derived from an EMBL/GenBank/DDBJ whole genome shotgun (WGS) entry which is preliminary data.</text>
</comment>
<dbReference type="InterPro" id="IPR013332">
    <property type="entry name" value="KPR_N"/>
</dbReference>
<dbReference type="PANTHER" id="PTHR21708">
    <property type="entry name" value="PROBABLE 2-DEHYDROPANTOATE 2-REDUCTASE"/>
    <property type="match status" value="1"/>
</dbReference>
<feature type="domain" description="Ketopantoate reductase C-terminal" evidence="6">
    <location>
        <begin position="183"/>
        <end position="298"/>
    </location>
</feature>
<dbReference type="OrthoDB" id="4186253at2"/>
<accession>A0A5N8V3H7</accession>
<evidence type="ECO:0000259" key="5">
    <source>
        <dbReference type="Pfam" id="PF02558"/>
    </source>
</evidence>
<dbReference type="GO" id="GO:0008677">
    <property type="term" value="F:2-dehydropantoate 2-reductase activity"/>
    <property type="evidence" value="ECO:0007669"/>
    <property type="project" value="UniProtKB-EC"/>
</dbReference>
<organism evidence="7 8">
    <name type="scientific">Streptomyces adustus</name>
    <dbReference type="NCBI Taxonomy" id="1609272"/>
    <lineage>
        <taxon>Bacteria</taxon>
        <taxon>Bacillati</taxon>
        <taxon>Actinomycetota</taxon>
        <taxon>Actinomycetes</taxon>
        <taxon>Kitasatosporales</taxon>
        <taxon>Streptomycetaceae</taxon>
        <taxon>Streptomyces</taxon>
    </lineage>
</organism>
<dbReference type="EC" id="1.1.1.169" evidence="4"/>
<dbReference type="SUPFAM" id="SSF51735">
    <property type="entry name" value="NAD(P)-binding Rossmann-fold domains"/>
    <property type="match status" value="1"/>
</dbReference>
<dbReference type="InterPro" id="IPR003710">
    <property type="entry name" value="ApbA"/>
</dbReference>
<dbReference type="Gene3D" id="3.40.50.720">
    <property type="entry name" value="NAD(P)-binding Rossmann-like Domain"/>
    <property type="match status" value="1"/>
</dbReference>
<keyword evidence="4" id="KW-0566">Pantothenate biosynthesis</keyword>
<evidence type="ECO:0000256" key="3">
    <source>
        <dbReference type="ARBA" id="ARBA00023002"/>
    </source>
</evidence>
<evidence type="ECO:0000256" key="1">
    <source>
        <dbReference type="ARBA" id="ARBA00007870"/>
    </source>
</evidence>
<proteinExistence type="inferred from homology"/>
<keyword evidence="3 4" id="KW-0560">Oxidoreductase</keyword>
<dbReference type="SUPFAM" id="SSF48179">
    <property type="entry name" value="6-phosphogluconate dehydrogenase C-terminal domain-like"/>
    <property type="match status" value="1"/>
</dbReference>
<comment type="similarity">
    <text evidence="1 4">Belongs to the ketopantoate reductase family.</text>
</comment>
<dbReference type="GO" id="GO:0005737">
    <property type="term" value="C:cytoplasm"/>
    <property type="evidence" value="ECO:0007669"/>
    <property type="project" value="TreeGrafter"/>
</dbReference>
<dbReference type="RefSeq" id="WP_152883831.1">
    <property type="nucleotide sequence ID" value="NZ_VJZD01000001.1"/>
</dbReference>
<dbReference type="Pfam" id="PF08546">
    <property type="entry name" value="ApbA_C"/>
    <property type="match status" value="1"/>
</dbReference>
<dbReference type="InterPro" id="IPR013752">
    <property type="entry name" value="KPA_reductase"/>
</dbReference>
<dbReference type="InterPro" id="IPR013328">
    <property type="entry name" value="6PGD_dom2"/>
</dbReference>
<comment type="function">
    <text evidence="4">Catalyzes the NADPH-dependent reduction of ketopantoate into pantoic acid.</text>
</comment>
<dbReference type="PANTHER" id="PTHR21708:SF26">
    <property type="entry name" value="2-DEHYDROPANTOATE 2-REDUCTASE"/>
    <property type="match status" value="1"/>
</dbReference>
<evidence type="ECO:0000256" key="2">
    <source>
        <dbReference type="ARBA" id="ARBA00022857"/>
    </source>
</evidence>
<comment type="catalytic activity">
    <reaction evidence="4">
        <text>(R)-pantoate + NADP(+) = 2-dehydropantoate + NADPH + H(+)</text>
        <dbReference type="Rhea" id="RHEA:16233"/>
        <dbReference type="ChEBI" id="CHEBI:11561"/>
        <dbReference type="ChEBI" id="CHEBI:15378"/>
        <dbReference type="ChEBI" id="CHEBI:15980"/>
        <dbReference type="ChEBI" id="CHEBI:57783"/>
        <dbReference type="ChEBI" id="CHEBI:58349"/>
        <dbReference type="EC" id="1.1.1.169"/>
    </reaction>
</comment>
<sequence length="320" mass="32836">MRILVVGAGATGGFFGGRLAQAGRDVTFLVRPRRAEVLRARGLRIVGPGTEEVLLRPSLVLPGELDGSYDLVLLSVKARALPHALADLAPAVGPGTVVLPFLNGLAHLDAVTERFGSAAALGGVVKVIASLDADGDVRLLDTLDGTTVGDMVIGELTGGSTPRIERLGRALSGAGFGLTVSTDIRTAMWHKWAFISTLGALTTLMRGTVGDIVAAGGSRLGLALLAETAAVAKAAGHPLAEAQLSRIGADLTLVGSTDTASLYRDTAAGLPTEGEHILGDLASRARALGVETPLLDLAALQLRVHDHRLATAGHRPPVAH</sequence>
<evidence type="ECO:0000259" key="6">
    <source>
        <dbReference type="Pfam" id="PF08546"/>
    </source>
</evidence>